<dbReference type="AlphaFoldDB" id="A0A7J8MUH1"/>
<keyword evidence="2" id="KW-1185">Reference proteome</keyword>
<gene>
    <name evidence="1" type="ORF">Golob_005852</name>
</gene>
<proteinExistence type="predicted"/>
<evidence type="ECO:0000313" key="2">
    <source>
        <dbReference type="Proteomes" id="UP000593572"/>
    </source>
</evidence>
<reference evidence="1 2" key="1">
    <citation type="journal article" date="2019" name="Genome Biol. Evol.">
        <title>Insights into the evolution of the New World diploid cottons (Gossypium, subgenus Houzingenia) based on genome sequencing.</title>
        <authorList>
            <person name="Grover C.E."/>
            <person name="Arick M.A. 2nd"/>
            <person name="Thrash A."/>
            <person name="Conover J.L."/>
            <person name="Sanders W.S."/>
            <person name="Peterson D.G."/>
            <person name="Frelichowski J.E."/>
            <person name="Scheffler J.A."/>
            <person name="Scheffler B.E."/>
            <person name="Wendel J.F."/>
        </authorList>
    </citation>
    <scope>NUCLEOTIDE SEQUENCE [LARGE SCALE GENOMIC DNA]</scope>
    <source>
        <strain evidence="1">157</strain>
        <tissue evidence="1">Leaf</tissue>
    </source>
</reference>
<comment type="caution">
    <text evidence="1">The sequence shown here is derived from an EMBL/GenBank/DDBJ whole genome shotgun (WGS) entry which is preliminary data.</text>
</comment>
<organism evidence="1 2">
    <name type="scientific">Gossypium lobatum</name>
    <dbReference type="NCBI Taxonomy" id="34289"/>
    <lineage>
        <taxon>Eukaryota</taxon>
        <taxon>Viridiplantae</taxon>
        <taxon>Streptophyta</taxon>
        <taxon>Embryophyta</taxon>
        <taxon>Tracheophyta</taxon>
        <taxon>Spermatophyta</taxon>
        <taxon>Magnoliopsida</taxon>
        <taxon>eudicotyledons</taxon>
        <taxon>Gunneridae</taxon>
        <taxon>Pentapetalae</taxon>
        <taxon>rosids</taxon>
        <taxon>malvids</taxon>
        <taxon>Malvales</taxon>
        <taxon>Malvaceae</taxon>
        <taxon>Malvoideae</taxon>
        <taxon>Gossypium</taxon>
    </lineage>
</organism>
<evidence type="ECO:0000313" key="1">
    <source>
        <dbReference type="EMBL" id="MBA0568353.1"/>
    </source>
</evidence>
<accession>A0A7J8MUH1</accession>
<protein>
    <submittedName>
        <fullName evidence="1">Uncharacterized protein</fullName>
    </submittedName>
</protein>
<name>A0A7J8MUH1_9ROSI</name>
<dbReference type="EMBL" id="JABEZX010000010">
    <property type="protein sequence ID" value="MBA0568353.1"/>
    <property type="molecule type" value="Genomic_DNA"/>
</dbReference>
<sequence>MIFALGGQSTQTSRSQVSFCTLTRMCISLLARGTASVPHSFSLDGSLSKRSLQSRSSPMNAYLKSSDGYLEAKRGVPVLVFPSAGLHL</sequence>
<dbReference type="Proteomes" id="UP000593572">
    <property type="component" value="Unassembled WGS sequence"/>
</dbReference>